<keyword evidence="2" id="KW-1003">Cell membrane</keyword>
<dbReference type="GO" id="GO:0015658">
    <property type="term" value="F:branched-chain amino acid transmembrane transporter activity"/>
    <property type="evidence" value="ECO:0007669"/>
    <property type="project" value="InterPro"/>
</dbReference>
<dbReference type="PANTHER" id="PTHR30482">
    <property type="entry name" value="HIGH-AFFINITY BRANCHED-CHAIN AMINO ACID TRANSPORT SYSTEM PERMEASE"/>
    <property type="match status" value="1"/>
</dbReference>
<dbReference type="InterPro" id="IPR001851">
    <property type="entry name" value="ABC_transp_permease"/>
</dbReference>
<dbReference type="AlphaFoldDB" id="A0A1V5SYI3"/>
<feature type="transmembrane region" description="Helical" evidence="6">
    <location>
        <begin position="228"/>
        <end position="252"/>
    </location>
</feature>
<evidence type="ECO:0000256" key="6">
    <source>
        <dbReference type="SAM" id="Phobius"/>
    </source>
</evidence>
<keyword evidence="3 6" id="KW-0812">Transmembrane</keyword>
<proteinExistence type="predicted"/>
<dbReference type="GO" id="GO:0005886">
    <property type="term" value="C:plasma membrane"/>
    <property type="evidence" value="ECO:0007669"/>
    <property type="project" value="UniProtKB-SubCell"/>
</dbReference>
<keyword evidence="5 6" id="KW-0472">Membrane</keyword>
<dbReference type="Proteomes" id="UP000485569">
    <property type="component" value="Unassembled WGS sequence"/>
</dbReference>
<dbReference type="EMBL" id="MWBQ01000060">
    <property type="protein sequence ID" value="OQA59032.1"/>
    <property type="molecule type" value="Genomic_DNA"/>
</dbReference>
<evidence type="ECO:0000256" key="1">
    <source>
        <dbReference type="ARBA" id="ARBA00004651"/>
    </source>
</evidence>
<comment type="caution">
    <text evidence="7">The sequence shown here is derived from an EMBL/GenBank/DDBJ whole genome shotgun (WGS) entry which is preliminary data.</text>
</comment>
<feature type="transmembrane region" description="Helical" evidence="6">
    <location>
        <begin position="56"/>
        <end position="73"/>
    </location>
</feature>
<protein>
    <submittedName>
        <fullName evidence="7">Leucine/isoleucine/valine transporter permease subunit</fullName>
    </submittedName>
</protein>
<gene>
    <name evidence="7" type="ORF">BWY41_00915</name>
</gene>
<feature type="transmembrane region" description="Helical" evidence="6">
    <location>
        <begin position="301"/>
        <end position="317"/>
    </location>
</feature>
<feature type="transmembrane region" description="Helical" evidence="6">
    <location>
        <begin position="31"/>
        <end position="50"/>
    </location>
</feature>
<dbReference type="CDD" id="cd06581">
    <property type="entry name" value="TM_PBP1_LivM_like"/>
    <property type="match status" value="1"/>
</dbReference>
<reference evidence="7" key="1">
    <citation type="submission" date="2017-02" db="EMBL/GenBank/DDBJ databases">
        <title>Delving into the versatile metabolic prowess of the omnipresent phylum Bacteroidetes.</title>
        <authorList>
            <person name="Nobu M.K."/>
            <person name="Mei R."/>
            <person name="Narihiro T."/>
            <person name="Kuroda K."/>
            <person name="Liu W.-T."/>
        </authorList>
    </citation>
    <scope>NUCLEOTIDE SEQUENCE</scope>
    <source>
        <strain evidence="7">ADurb.Bin276</strain>
    </source>
</reference>
<keyword evidence="4 6" id="KW-1133">Transmembrane helix</keyword>
<feature type="transmembrane region" description="Helical" evidence="6">
    <location>
        <begin position="180"/>
        <end position="207"/>
    </location>
</feature>
<evidence type="ECO:0000256" key="5">
    <source>
        <dbReference type="ARBA" id="ARBA00023136"/>
    </source>
</evidence>
<feature type="transmembrane region" description="Helical" evidence="6">
    <location>
        <begin position="80"/>
        <end position="98"/>
    </location>
</feature>
<feature type="transmembrane region" description="Helical" evidence="6">
    <location>
        <begin position="104"/>
        <end position="125"/>
    </location>
</feature>
<name>A0A1V5SYI3_9BACT</name>
<evidence type="ECO:0000256" key="4">
    <source>
        <dbReference type="ARBA" id="ARBA00022989"/>
    </source>
</evidence>
<dbReference type="InterPro" id="IPR043428">
    <property type="entry name" value="LivM-like"/>
</dbReference>
<accession>A0A1V5SYI3</accession>
<comment type="subcellular location">
    <subcellularLocation>
        <location evidence="1">Cell membrane</location>
        <topology evidence="1">Multi-pass membrane protein</topology>
    </subcellularLocation>
</comment>
<sequence>MRNVLNKKRRVIQIFTFWWGQLTKTNVGRRIFELIFLIIVFLFFIPFLGTHRATDFAIFCIMVLSFDLLYGYMGRLSMGHLLYLGVGAYATGLSLRYLTSNPLLAIVFGVLAACVVGMAAGSIAIRATGACFALINLAFNRVGWFLVMSPLKAITGGENGLSVRNLSFSFFNFRNPNFRFWFVLISLIFVFFFLRVITSSSFGVLLRSIKEDEKRVRFLGYNTYYYKWINFIISASVAGFAGALTALNYGYINPNVLDVNANSGVIFACLIGGPGCLYGSIVGGIIYMLITNLLPIYFQRWELLLGVSLLLIVFRFRKGIWGGLESLFNRIAARENSDPPLEKGVSK</sequence>
<dbReference type="Pfam" id="PF02653">
    <property type="entry name" value="BPD_transp_2"/>
    <property type="match status" value="1"/>
</dbReference>
<evidence type="ECO:0000256" key="2">
    <source>
        <dbReference type="ARBA" id="ARBA00022475"/>
    </source>
</evidence>
<evidence type="ECO:0000256" key="3">
    <source>
        <dbReference type="ARBA" id="ARBA00022692"/>
    </source>
</evidence>
<organism evidence="7">
    <name type="scientific">Candidatus Atribacter allofermentans</name>
    <dbReference type="NCBI Taxonomy" id="1852833"/>
    <lineage>
        <taxon>Bacteria</taxon>
        <taxon>Pseudomonadati</taxon>
        <taxon>Atribacterota</taxon>
        <taxon>Atribacteria</taxon>
        <taxon>Atribacterales</taxon>
        <taxon>Atribacteraceae</taxon>
        <taxon>Atribacter</taxon>
    </lineage>
</organism>
<evidence type="ECO:0000313" key="7">
    <source>
        <dbReference type="EMBL" id="OQA59032.1"/>
    </source>
</evidence>
<feature type="transmembrane region" description="Helical" evidence="6">
    <location>
        <begin position="264"/>
        <end position="289"/>
    </location>
</feature>
<dbReference type="PANTHER" id="PTHR30482:SF17">
    <property type="entry name" value="ABC TRANSPORTER ATP-BINDING PROTEIN"/>
    <property type="match status" value="1"/>
</dbReference>